<dbReference type="AlphaFoldDB" id="A0AAV7QLZ3"/>
<evidence type="ECO:0000313" key="1">
    <source>
        <dbReference type="EMBL" id="KAJ1141128.1"/>
    </source>
</evidence>
<name>A0AAV7QLZ3_PLEWA</name>
<sequence length="141" mass="15567">MAAPQKIIVSHISDTDDDMGDLDGLDDDTDMSALQHISGYDKAGNNTGIYRRPKNRPLNTCIAVLTPPGDYNQHSVLHDQPKTAKWKIAKKKEQDTGQAWPTGEDGDANRRTMALQLQPEALKGLMLQDILQAIMASREVL</sequence>
<gene>
    <name evidence="1" type="ORF">NDU88_007463</name>
</gene>
<dbReference type="Proteomes" id="UP001066276">
    <property type="component" value="Chromosome 6"/>
</dbReference>
<reference evidence="1" key="1">
    <citation type="journal article" date="2022" name="bioRxiv">
        <title>Sequencing and chromosome-scale assembly of the giantPleurodeles waltlgenome.</title>
        <authorList>
            <person name="Brown T."/>
            <person name="Elewa A."/>
            <person name="Iarovenko S."/>
            <person name="Subramanian E."/>
            <person name="Araus A.J."/>
            <person name="Petzold A."/>
            <person name="Susuki M."/>
            <person name="Suzuki K.-i.T."/>
            <person name="Hayashi T."/>
            <person name="Toyoda A."/>
            <person name="Oliveira C."/>
            <person name="Osipova E."/>
            <person name="Leigh N.D."/>
            <person name="Simon A."/>
            <person name="Yun M.H."/>
        </authorList>
    </citation>
    <scope>NUCLEOTIDE SEQUENCE</scope>
    <source>
        <strain evidence="1">20211129_DDA</strain>
        <tissue evidence="1">Liver</tissue>
    </source>
</reference>
<protein>
    <submittedName>
        <fullName evidence="1">Uncharacterized protein</fullName>
    </submittedName>
</protein>
<organism evidence="1 2">
    <name type="scientific">Pleurodeles waltl</name>
    <name type="common">Iberian ribbed newt</name>
    <dbReference type="NCBI Taxonomy" id="8319"/>
    <lineage>
        <taxon>Eukaryota</taxon>
        <taxon>Metazoa</taxon>
        <taxon>Chordata</taxon>
        <taxon>Craniata</taxon>
        <taxon>Vertebrata</taxon>
        <taxon>Euteleostomi</taxon>
        <taxon>Amphibia</taxon>
        <taxon>Batrachia</taxon>
        <taxon>Caudata</taxon>
        <taxon>Salamandroidea</taxon>
        <taxon>Salamandridae</taxon>
        <taxon>Pleurodelinae</taxon>
        <taxon>Pleurodeles</taxon>
    </lineage>
</organism>
<keyword evidence="2" id="KW-1185">Reference proteome</keyword>
<accession>A0AAV7QLZ3</accession>
<evidence type="ECO:0000313" key="2">
    <source>
        <dbReference type="Proteomes" id="UP001066276"/>
    </source>
</evidence>
<comment type="caution">
    <text evidence="1">The sequence shown here is derived from an EMBL/GenBank/DDBJ whole genome shotgun (WGS) entry which is preliminary data.</text>
</comment>
<dbReference type="EMBL" id="JANPWB010000010">
    <property type="protein sequence ID" value="KAJ1141128.1"/>
    <property type="molecule type" value="Genomic_DNA"/>
</dbReference>
<proteinExistence type="predicted"/>